<dbReference type="STRING" id="1796646.A4V02_10320"/>
<reference evidence="3" key="1">
    <citation type="submission" date="2016-04" db="EMBL/GenBank/DDBJ databases">
        <title>Complete Genome Sequences of Twelve Strains of a Stable Defined Moderately Diverse Mouse Microbiota 2 (sDMDMm2).</title>
        <authorList>
            <person name="Uchimura Y."/>
            <person name="Wyss M."/>
            <person name="Brugiroux S."/>
            <person name="Limenitakis J.P."/>
            <person name="Stecher B."/>
            <person name="McCoy K.D."/>
            <person name="Macpherson A.J."/>
        </authorList>
    </citation>
    <scope>NUCLEOTIDE SEQUENCE [LARGE SCALE GENOMIC DNA]</scope>
    <source>
        <strain evidence="3">YL27</strain>
    </source>
</reference>
<feature type="chain" id="PRO_5008529482" description="Outer membrane protein beta-barrel domain-containing protein" evidence="1">
    <location>
        <begin position="32"/>
        <end position="182"/>
    </location>
</feature>
<organism evidence="2 3">
    <name type="scientific">Muribaculum intestinale</name>
    <dbReference type="NCBI Taxonomy" id="1796646"/>
    <lineage>
        <taxon>Bacteria</taxon>
        <taxon>Pseudomonadati</taxon>
        <taxon>Bacteroidota</taxon>
        <taxon>Bacteroidia</taxon>
        <taxon>Bacteroidales</taxon>
        <taxon>Muribaculaceae</taxon>
        <taxon>Muribaculum</taxon>
    </lineage>
</organism>
<keyword evidence="1" id="KW-0732">Signal</keyword>
<keyword evidence="3" id="KW-1185">Reference proteome</keyword>
<proteinExistence type="predicted"/>
<evidence type="ECO:0008006" key="4">
    <source>
        <dbReference type="Google" id="ProtNLM"/>
    </source>
</evidence>
<accession>A0A1B1SBC2</accession>
<sequence length="182" mass="20114">MTEIFKNIIKVMKKIIIALMMIVGIVSGAQAQTELTVSYGAYTQMDAMDCHDGGPSVNNAWGALNAGLNFHVAPGFWLGPSYTFSSTSRKHYDENKFYYHAIMLNLRYNYYRNSIVTLYAKGALGSVIMHETWPDDSKNKAYCAFQINPLCAQVGLSRSVAMFGELGFGAQGLIQLGFKIGL</sequence>
<dbReference type="InterPro" id="IPR011250">
    <property type="entry name" value="OMP/PagP_B-barrel"/>
</dbReference>
<dbReference type="EMBL" id="CP015402">
    <property type="protein sequence ID" value="ANU64066.1"/>
    <property type="molecule type" value="Genomic_DNA"/>
</dbReference>
<evidence type="ECO:0000256" key="1">
    <source>
        <dbReference type="SAM" id="SignalP"/>
    </source>
</evidence>
<feature type="signal peptide" evidence="1">
    <location>
        <begin position="1"/>
        <end position="31"/>
    </location>
</feature>
<dbReference type="Proteomes" id="UP000186351">
    <property type="component" value="Chromosome"/>
</dbReference>
<evidence type="ECO:0000313" key="3">
    <source>
        <dbReference type="Proteomes" id="UP000186351"/>
    </source>
</evidence>
<evidence type="ECO:0000313" key="2">
    <source>
        <dbReference type="EMBL" id="ANU64066.1"/>
    </source>
</evidence>
<protein>
    <recommendedName>
        <fullName evidence="4">Outer membrane protein beta-barrel domain-containing protein</fullName>
    </recommendedName>
</protein>
<dbReference type="AlphaFoldDB" id="A0A1B1SBC2"/>
<gene>
    <name evidence="2" type="ORF">A4V02_10320</name>
</gene>
<dbReference type="KEGG" id="pary:A4V02_10320"/>
<accession>A0A1Z2XHC7</accession>
<dbReference type="SUPFAM" id="SSF56925">
    <property type="entry name" value="OMPA-like"/>
    <property type="match status" value="1"/>
</dbReference>
<name>A0A1B1SBC2_9BACT</name>